<dbReference type="Proteomes" id="UP001431221">
    <property type="component" value="Unassembled WGS sequence"/>
</dbReference>
<accession>A0ABT0GY96</accession>
<proteinExistence type="predicted"/>
<dbReference type="EMBL" id="JALNMJ010000015">
    <property type="protein sequence ID" value="MCK7614406.1"/>
    <property type="molecule type" value="Genomic_DNA"/>
</dbReference>
<organism evidence="1 2">
    <name type="scientific">Roseibium sediminicola</name>
    <dbReference type="NCBI Taxonomy" id="2933272"/>
    <lineage>
        <taxon>Bacteria</taxon>
        <taxon>Pseudomonadati</taxon>
        <taxon>Pseudomonadota</taxon>
        <taxon>Alphaproteobacteria</taxon>
        <taxon>Hyphomicrobiales</taxon>
        <taxon>Stappiaceae</taxon>
        <taxon>Roseibium</taxon>
    </lineage>
</organism>
<keyword evidence="2" id="KW-1185">Reference proteome</keyword>
<gene>
    <name evidence="1" type="ORF">M0H32_19725</name>
</gene>
<evidence type="ECO:0000313" key="1">
    <source>
        <dbReference type="EMBL" id="MCK7614406.1"/>
    </source>
</evidence>
<evidence type="ECO:0000313" key="2">
    <source>
        <dbReference type="Proteomes" id="UP001431221"/>
    </source>
</evidence>
<reference evidence="1" key="1">
    <citation type="submission" date="2022-04" db="EMBL/GenBank/DDBJ databases">
        <title>Roseibium sp. CAU 1639 isolated from mud.</title>
        <authorList>
            <person name="Kim W."/>
        </authorList>
    </citation>
    <scope>NUCLEOTIDE SEQUENCE</scope>
    <source>
        <strain evidence="1">CAU 1639</strain>
    </source>
</reference>
<comment type="caution">
    <text evidence="1">The sequence shown here is derived from an EMBL/GenBank/DDBJ whole genome shotgun (WGS) entry which is preliminary data.</text>
</comment>
<protein>
    <recommendedName>
        <fullName evidence="3">HEAT repeat domain-containing protein</fullName>
    </recommendedName>
</protein>
<evidence type="ECO:0008006" key="3">
    <source>
        <dbReference type="Google" id="ProtNLM"/>
    </source>
</evidence>
<sequence length="172" mass="19588">MPCPLDAELAVWDGKDTAFLEALFRKNHDNSDFLESLIIACNTQRLQRGATWLLKQYFDQRGTPLPADLSRAHIGQFAGIEDWQAKLHVLQYLEHLDLADDAEAPLSDFLNETLQSDQKFVRAWSYWGLAVLAHRFPDRTRKTGQLLAEAQTRETAASVKVRIRKALDLLPT</sequence>
<dbReference type="RefSeq" id="WP_248156953.1">
    <property type="nucleotide sequence ID" value="NZ_JALNMJ010000015.1"/>
</dbReference>
<name>A0ABT0GY96_9HYPH</name>